<dbReference type="Proteomes" id="UP000624244">
    <property type="component" value="Unassembled WGS sequence"/>
</dbReference>
<comment type="caution">
    <text evidence="2">The sequence shown here is derived from an EMBL/GenBank/DDBJ whole genome shotgun (WGS) entry which is preliminary data.</text>
</comment>
<accession>A0A8H5ZIE2</accession>
<protein>
    <submittedName>
        <fullName evidence="2">Uncharacterized protein</fullName>
    </submittedName>
</protein>
<dbReference type="AlphaFoldDB" id="A0A8H5ZIE2"/>
<evidence type="ECO:0000256" key="1">
    <source>
        <dbReference type="SAM" id="SignalP"/>
    </source>
</evidence>
<sequence length="86" mass="8977">MLFRTAIVSGLLVALSMMTGVEARKCACRGGSPNSQAACRAIGASYGYGCGFGGCCVNPGTQESRFRSMCAELGFEFLRCNECAAC</sequence>
<organism evidence="2 3">
    <name type="scientific">Cochliobolus sativus</name>
    <name type="common">Common root rot and spot blotch fungus</name>
    <name type="synonym">Bipolaris sorokiniana</name>
    <dbReference type="NCBI Taxonomy" id="45130"/>
    <lineage>
        <taxon>Eukaryota</taxon>
        <taxon>Fungi</taxon>
        <taxon>Dikarya</taxon>
        <taxon>Ascomycota</taxon>
        <taxon>Pezizomycotina</taxon>
        <taxon>Dothideomycetes</taxon>
        <taxon>Pleosporomycetidae</taxon>
        <taxon>Pleosporales</taxon>
        <taxon>Pleosporineae</taxon>
        <taxon>Pleosporaceae</taxon>
        <taxon>Bipolaris</taxon>
    </lineage>
</organism>
<name>A0A8H5ZIE2_COCSA</name>
<reference evidence="2" key="1">
    <citation type="submission" date="2019-11" db="EMBL/GenBank/DDBJ databases">
        <title>Bipolaris sorokiniana Genome sequencing.</title>
        <authorList>
            <person name="Wang H."/>
        </authorList>
    </citation>
    <scope>NUCLEOTIDE SEQUENCE</scope>
</reference>
<feature type="chain" id="PRO_5034302503" evidence="1">
    <location>
        <begin position="24"/>
        <end position="86"/>
    </location>
</feature>
<dbReference type="EMBL" id="WNKQ01000008">
    <property type="protein sequence ID" value="KAF5849852.1"/>
    <property type="molecule type" value="Genomic_DNA"/>
</dbReference>
<proteinExistence type="predicted"/>
<feature type="signal peptide" evidence="1">
    <location>
        <begin position="1"/>
        <end position="23"/>
    </location>
</feature>
<evidence type="ECO:0000313" key="3">
    <source>
        <dbReference type="Proteomes" id="UP000624244"/>
    </source>
</evidence>
<keyword evidence="1" id="KW-0732">Signal</keyword>
<evidence type="ECO:0000313" key="2">
    <source>
        <dbReference type="EMBL" id="KAF5849852.1"/>
    </source>
</evidence>
<gene>
    <name evidence="2" type="ORF">GGP41_005355</name>
</gene>